<dbReference type="InParanoid" id="A0A2K3CQF0"/>
<dbReference type="GeneID" id="66057039"/>
<evidence type="ECO:0000313" key="3">
    <source>
        <dbReference type="Proteomes" id="UP000006906"/>
    </source>
</evidence>
<dbReference type="KEGG" id="cre:CHLRE_17g722675v5"/>
<name>A0A2K3CQF0_CHLRE</name>
<feature type="compositionally biased region" description="Low complexity" evidence="1">
    <location>
        <begin position="1"/>
        <end position="16"/>
    </location>
</feature>
<dbReference type="EMBL" id="CM008978">
    <property type="protein sequence ID" value="PNW70506.1"/>
    <property type="molecule type" value="Genomic_DNA"/>
</dbReference>
<dbReference type="Proteomes" id="UP000006906">
    <property type="component" value="Chromosome 17"/>
</dbReference>
<keyword evidence="3" id="KW-1185">Reference proteome</keyword>
<dbReference type="OrthoDB" id="556121at2759"/>
<accession>A0A2K3CQF0</accession>
<sequence length="138" mass="14499">MSSTTSSAASSSAGSTLDVGERTASAPPAAVQKVGPDPYFRVKRASTSRRQQGRRRGQRQRAAVLAAHWTDVFDGPSRLIFRGCVQQYQAVQNALCFTHWTRPAAAAGLVPPNLPDIGKARGAVPSTVDVALAAPSKA</sequence>
<feature type="region of interest" description="Disordered" evidence="1">
    <location>
        <begin position="1"/>
        <end position="61"/>
    </location>
</feature>
<protein>
    <submittedName>
        <fullName evidence="2">Uncharacterized protein</fullName>
    </submittedName>
</protein>
<organism evidence="2 3">
    <name type="scientific">Chlamydomonas reinhardtii</name>
    <name type="common">Chlamydomonas smithii</name>
    <dbReference type="NCBI Taxonomy" id="3055"/>
    <lineage>
        <taxon>Eukaryota</taxon>
        <taxon>Viridiplantae</taxon>
        <taxon>Chlorophyta</taxon>
        <taxon>core chlorophytes</taxon>
        <taxon>Chlorophyceae</taxon>
        <taxon>CS clade</taxon>
        <taxon>Chlamydomonadales</taxon>
        <taxon>Chlamydomonadaceae</taxon>
        <taxon>Chlamydomonas</taxon>
    </lineage>
</organism>
<dbReference type="RefSeq" id="XP_042914747.1">
    <property type="nucleotide sequence ID" value="XM_043072288.1"/>
</dbReference>
<proteinExistence type="predicted"/>
<feature type="compositionally biased region" description="Basic residues" evidence="1">
    <location>
        <begin position="41"/>
        <end position="59"/>
    </location>
</feature>
<dbReference type="AlphaFoldDB" id="A0A2K3CQF0"/>
<evidence type="ECO:0000313" key="2">
    <source>
        <dbReference type="EMBL" id="PNW70506.1"/>
    </source>
</evidence>
<evidence type="ECO:0000256" key="1">
    <source>
        <dbReference type="SAM" id="MobiDB-lite"/>
    </source>
</evidence>
<gene>
    <name evidence="2" type="ORF">CHLRE_17g722675v5</name>
</gene>
<dbReference type="Gramene" id="PNW70506">
    <property type="protein sequence ID" value="PNW70506"/>
    <property type="gene ID" value="CHLRE_17g722675v5"/>
</dbReference>
<reference evidence="2 3" key="1">
    <citation type="journal article" date="2007" name="Science">
        <title>The Chlamydomonas genome reveals the evolution of key animal and plant functions.</title>
        <authorList>
            <person name="Merchant S.S."/>
            <person name="Prochnik S.E."/>
            <person name="Vallon O."/>
            <person name="Harris E.H."/>
            <person name="Karpowicz S.J."/>
            <person name="Witman G.B."/>
            <person name="Terry A."/>
            <person name="Salamov A."/>
            <person name="Fritz-Laylin L.K."/>
            <person name="Marechal-Drouard L."/>
            <person name="Marshall W.F."/>
            <person name="Qu L.H."/>
            <person name="Nelson D.R."/>
            <person name="Sanderfoot A.A."/>
            <person name="Spalding M.H."/>
            <person name="Kapitonov V.V."/>
            <person name="Ren Q."/>
            <person name="Ferris P."/>
            <person name="Lindquist E."/>
            <person name="Shapiro H."/>
            <person name="Lucas S.M."/>
            <person name="Grimwood J."/>
            <person name="Schmutz J."/>
            <person name="Cardol P."/>
            <person name="Cerutti H."/>
            <person name="Chanfreau G."/>
            <person name="Chen C.L."/>
            <person name="Cognat V."/>
            <person name="Croft M.T."/>
            <person name="Dent R."/>
            <person name="Dutcher S."/>
            <person name="Fernandez E."/>
            <person name="Fukuzawa H."/>
            <person name="Gonzalez-Ballester D."/>
            <person name="Gonzalez-Halphen D."/>
            <person name="Hallmann A."/>
            <person name="Hanikenne M."/>
            <person name="Hippler M."/>
            <person name="Inwood W."/>
            <person name="Jabbari K."/>
            <person name="Kalanon M."/>
            <person name="Kuras R."/>
            <person name="Lefebvre P.A."/>
            <person name="Lemaire S.D."/>
            <person name="Lobanov A.V."/>
            <person name="Lohr M."/>
            <person name="Manuell A."/>
            <person name="Meier I."/>
            <person name="Mets L."/>
            <person name="Mittag M."/>
            <person name="Mittelmeier T."/>
            <person name="Moroney J.V."/>
            <person name="Moseley J."/>
            <person name="Napoli C."/>
            <person name="Nedelcu A.M."/>
            <person name="Niyogi K."/>
            <person name="Novoselov S.V."/>
            <person name="Paulsen I.T."/>
            <person name="Pazour G."/>
            <person name="Purton S."/>
            <person name="Ral J.P."/>
            <person name="Riano-Pachon D.M."/>
            <person name="Riekhof W."/>
            <person name="Rymarquis L."/>
            <person name="Schroda M."/>
            <person name="Stern D."/>
            <person name="Umen J."/>
            <person name="Willows R."/>
            <person name="Wilson N."/>
            <person name="Zimmer S.L."/>
            <person name="Allmer J."/>
            <person name="Balk J."/>
            <person name="Bisova K."/>
            <person name="Chen C.J."/>
            <person name="Elias M."/>
            <person name="Gendler K."/>
            <person name="Hauser C."/>
            <person name="Lamb M.R."/>
            <person name="Ledford H."/>
            <person name="Long J.C."/>
            <person name="Minagawa J."/>
            <person name="Page M.D."/>
            <person name="Pan J."/>
            <person name="Pootakham W."/>
            <person name="Roje S."/>
            <person name="Rose A."/>
            <person name="Stahlberg E."/>
            <person name="Terauchi A.M."/>
            <person name="Yang P."/>
            <person name="Ball S."/>
            <person name="Bowler C."/>
            <person name="Dieckmann C.L."/>
            <person name="Gladyshev V.N."/>
            <person name="Green P."/>
            <person name="Jorgensen R."/>
            <person name="Mayfield S."/>
            <person name="Mueller-Roeber B."/>
            <person name="Rajamani S."/>
            <person name="Sayre R.T."/>
            <person name="Brokstein P."/>
            <person name="Dubchak I."/>
            <person name="Goodstein D."/>
            <person name="Hornick L."/>
            <person name="Huang Y.W."/>
            <person name="Jhaveri J."/>
            <person name="Luo Y."/>
            <person name="Martinez D."/>
            <person name="Ngau W.C."/>
            <person name="Otillar B."/>
            <person name="Poliakov A."/>
            <person name="Porter A."/>
            <person name="Szajkowski L."/>
            <person name="Werner G."/>
            <person name="Zhou K."/>
            <person name="Grigoriev I.V."/>
            <person name="Rokhsar D.S."/>
            <person name="Grossman A.R."/>
        </authorList>
    </citation>
    <scope>NUCLEOTIDE SEQUENCE [LARGE SCALE GENOMIC DNA]</scope>
    <source>
        <strain evidence="3">CC-503</strain>
    </source>
</reference>